<organism evidence="2 3">
    <name type="scientific">Aliarcobacter cryaerophilus</name>
    <dbReference type="NCBI Taxonomy" id="28198"/>
    <lineage>
        <taxon>Bacteria</taxon>
        <taxon>Pseudomonadati</taxon>
        <taxon>Campylobacterota</taxon>
        <taxon>Epsilonproteobacteria</taxon>
        <taxon>Campylobacterales</taxon>
        <taxon>Arcobacteraceae</taxon>
        <taxon>Aliarcobacter</taxon>
    </lineage>
</organism>
<proteinExistence type="predicted"/>
<gene>
    <name evidence="2" type="ORF">HOO34_09000</name>
</gene>
<dbReference type="RefSeq" id="WP_187474232.1">
    <property type="nucleotide sequence ID" value="NZ_CP060693.1"/>
</dbReference>
<accession>A0A7G9LMA5</accession>
<evidence type="ECO:0000313" key="3">
    <source>
        <dbReference type="Proteomes" id="UP000515842"/>
    </source>
</evidence>
<evidence type="ECO:0000256" key="1">
    <source>
        <dbReference type="SAM" id="Coils"/>
    </source>
</evidence>
<protein>
    <submittedName>
        <fullName evidence="2">Uncharacterized protein</fullName>
    </submittedName>
</protein>
<dbReference type="Proteomes" id="UP000515842">
    <property type="component" value="Chromosome"/>
</dbReference>
<reference evidence="2 3" key="1">
    <citation type="journal article" date="2020" name="Front. Microbiol.">
        <title>Genomic Analysis and Antimicrobial Resistance of Aliarcobacter cryaerophilus Strains From German Water Poultry.</title>
        <authorList>
            <person name="Muller E."/>
            <person name="Hotzel H."/>
            <person name="Ahlers C."/>
            <person name="Hanel I."/>
            <person name="Tomaso H."/>
            <person name="Abdel-Glil M.Y."/>
        </authorList>
    </citation>
    <scope>NUCLEOTIDE SEQUENCE [LARGE SCALE GENOMIC DNA]</scope>
    <source>
        <strain evidence="2 3">16CS1285-4</strain>
    </source>
</reference>
<dbReference type="AlphaFoldDB" id="A0A7G9LMA5"/>
<keyword evidence="1" id="KW-0175">Coiled coil</keyword>
<dbReference type="EMBL" id="CP060693">
    <property type="protein sequence ID" value="QNM89754.1"/>
    <property type="molecule type" value="Genomic_DNA"/>
</dbReference>
<feature type="coiled-coil region" evidence="1">
    <location>
        <begin position="7"/>
        <end position="41"/>
    </location>
</feature>
<name>A0A7G9LMA5_9BACT</name>
<sequence length="90" mass="10580">MDKITFEINSEDLIEELQEDCKELERELVKAKVKINSLGELIKNYSEQFENKYSHIDNVEEITELIESIGLMLQDNANTINGYLELRMNR</sequence>
<evidence type="ECO:0000313" key="2">
    <source>
        <dbReference type="EMBL" id="QNM89754.1"/>
    </source>
</evidence>